<accession>A0ABP4E975</accession>
<dbReference type="EMBL" id="BAAALD010000040">
    <property type="protein sequence ID" value="GAA1093669.1"/>
    <property type="molecule type" value="Genomic_DNA"/>
</dbReference>
<organism evidence="1 2">
    <name type="scientific">Kitasatospora arboriphila</name>
    <dbReference type="NCBI Taxonomy" id="258052"/>
    <lineage>
        <taxon>Bacteria</taxon>
        <taxon>Bacillati</taxon>
        <taxon>Actinomycetota</taxon>
        <taxon>Actinomycetes</taxon>
        <taxon>Kitasatosporales</taxon>
        <taxon>Streptomycetaceae</taxon>
        <taxon>Kitasatospora</taxon>
    </lineage>
</organism>
<evidence type="ECO:0000313" key="1">
    <source>
        <dbReference type="EMBL" id="GAA1093669.1"/>
    </source>
</evidence>
<proteinExistence type="predicted"/>
<dbReference type="Proteomes" id="UP001499987">
    <property type="component" value="Unassembled WGS sequence"/>
</dbReference>
<sequence length="151" mass="17673">MLRADRRHDPRARGDPPQGRIRWLSARTSLAVHRVEVLSTDYYVFPGATAWALRQYRDFALSPGRRPLYPQDAECPCRGCSFDDVRHARDVLDEVVRELPGGAREELRRRVAVLDAAYLRRTLPDPFADRRQWRPDRWRRRRLAGGRESPV</sequence>
<gene>
    <name evidence="1" type="ORF">GCM10009663_41560</name>
</gene>
<keyword evidence="2" id="KW-1185">Reference proteome</keyword>
<reference evidence="2" key="1">
    <citation type="journal article" date="2019" name="Int. J. Syst. Evol. Microbiol.">
        <title>The Global Catalogue of Microorganisms (GCM) 10K type strain sequencing project: providing services to taxonomists for standard genome sequencing and annotation.</title>
        <authorList>
            <consortium name="The Broad Institute Genomics Platform"/>
            <consortium name="The Broad Institute Genome Sequencing Center for Infectious Disease"/>
            <person name="Wu L."/>
            <person name="Ma J."/>
        </authorList>
    </citation>
    <scope>NUCLEOTIDE SEQUENCE [LARGE SCALE GENOMIC DNA]</scope>
    <source>
        <strain evidence="2">JCM 13002</strain>
    </source>
</reference>
<evidence type="ECO:0000313" key="2">
    <source>
        <dbReference type="Proteomes" id="UP001499987"/>
    </source>
</evidence>
<name>A0ABP4E975_9ACTN</name>
<comment type="caution">
    <text evidence="1">The sequence shown here is derived from an EMBL/GenBank/DDBJ whole genome shotgun (WGS) entry which is preliminary data.</text>
</comment>
<protein>
    <submittedName>
        <fullName evidence="1">Uncharacterized protein</fullName>
    </submittedName>
</protein>